<gene>
    <name evidence="2" type="ORF">Mlaev_02435</name>
</gene>
<organism evidence="2 3">
    <name type="scientific">Microbacterium laevaniformans</name>
    <dbReference type="NCBI Taxonomy" id="36807"/>
    <lineage>
        <taxon>Bacteria</taxon>
        <taxon>Bacillati</taxon>
        <taxon>Actinomycetota</taxon>
        <taxon>Actinomycetes</taxon>
        <taxon>Micrococcales</taxon>
        <taxon>Microbacteriaceae</taxon>
        <taxon>Microbacterium</taxon>
    </lineage>
</organism>
<comment type="caution">
    <text evidence="2">The sequence shown here is derived from an EMBL/GenBank/DDBJ whole genome shotgun (WGS) entry which is preliminary data.</text>
</comment>
<feature type="compositionally biased region" description="Basic and acidic residues" evidence="1">
    <location>
        <begin position="67"/>
        <end position="79"/>
    </location>
</feature>
<sequence length="87" mass="9887">MVERRKPGTRPRGARVSINVRVPLDHHAVYTRHAEELGIPLGSWVALQLADAQNLPVPAYIEEELRRAQARRDAEDSRQELPMPRTA</sequence>
<evidence type="ECO:0000313" key="2">
    <source>
        <dbReference type="EMBL" id="KXZ58732.1"/>
    </source>
</evidence>
<dbReference type="PATRIC" id="fig|36807.3.peg.2478"/>
<feature type="region of interest" description="Disordered" evidence="1">
    <location>
        <begin position="67"/>
        <end position="87"/>
    </location>
</feature>
<dbReference type="RefSeq" id="WP_061683582.1">
    <property type="nucleotide sequence ID" value="NZ_LRAD01000053.1"/>
</dbReference>
<evidence type="ECO:0000256" key="1">
    <source>
        <dbReference type="SAM" id="MobiDB-lite"/>
    </source>
</evidence>
<reference evidence="2 3" key="1">
    <citation type="submission" date="2016-01" db="EMBL/GenBank/DDBJ databases">
        <title>Draft genome sequences of Microbacterium laevaniformans LCDC 91-0039 and the type strain of Microbacterium hominis LCDC 84-209.</title>
        <authorList>
            <person name="Bernier A.-M."/>
            <person name="Bernard K."/>
        </authorList>
    </citation>
    <scope>NUCLEOTIDE SEQUENCE [LARGE SCALE GENOMIC DNA]</scope>
    <source>
        <strain evidence="2 3">LCDC 91-0039</strain>
    </source>
</reference>
<dbReference type="AlphaFoldDB" id="A0A150H9G1"/>
<proteinExistence type="predicted"/>
<name>A0A150H9G1_9MICO</name>
<evidence type="ECO:0000313" key="3">
    <source>
        <dbReference type="Proteomes" id="UP000075357"/>
    </source>
</evidence>
<dbReference type="EMBL" id="LRAD01000053">
    <property type="protein sequence ID" value="KXZ58732.1"/>
    <property type="molecule type" value="Genomic_DNA"/>
</dbReference>
<accession>A0A150H9G1</accession>
<protein>
    <submittedName>
        <fullName evidence="2">Uncharacterized protein</fullName>
    </submittedName>
</protein>
<dbReference type="Proteomes" id="UP000075357">
    <property type="component" value="Unassembled WGS sequence"/>
</dbReference>
<keyword evidence="3" id="KW-1185">Reference proteome</keyword>